<evidence type="ECO:0000256" key="1">
    <source>
        <dbReference type="SAM" id="SignalP"/>
    </source>
</evidence>
<accession>A0A150WCB0</accession>
<gene>
    <name evidence="2" type="ORF">AZI85_11200</name>
</gene>
<dbReference type="OrthoDB" id="9823774at2"/>
<keyword evidence="1" id="KW-0732">Signal</keyword>
<evidence type="ECO:0000313" key="2">
    <source>
        <dbReference type="EMBL" id="KYG60571.1"/>
    </source>
</evidence>
<sequence length="158" mass="17316">MKMISRALALITFAFSANGKNLLTIIPGKRLSEVSIGDSASKLQKKGFIKDDTRQSPSTTTYMKKKDLLVRLQDDKAVQIWFEGKNLGELSLNGKALPASDNIDSFKNFFKGCEEYQGSGGKLLYCEKRGIEITSSCMNGSGVKISVIAPTEVEKIVK</sequence>
<organism evidence="2 3">
    <name type="scientific">Bdellovibrio bacteriovorus</name>
    <dbReference type="NCBI Taxonomy" id="959"/>
    <lineage>
        <taxon>Bacteria</taxon>
        <taxon>Pseudomonadati</taxon>
        <taxon>Bdellovibrionota</taxon>
        <taxon>Bdellovibrionia</taxon>
        <taxon>Bdellovibrionales</taxon>
        <taxon>Pseudobdellovibrionaceae</taxon>
        <taxon>Bdellovibrio</taxon>
    </lineage>
</organism>
<name>A0A150WCB0_BDEBC</name>
<dbReference type="RefSeq" id="WP_063244850.1">
    <property type="nucleotide sequence ID" value="NZ_LUKF01000019.1"/>
</dbReference>
<dbReference type="EMBL" id="LUKF01000019">
    <property type="protein sequence ID" value="KYG60571.1"/>
    <property type="molecule type" value="Genomic_DNA"/>
</dbReference>
<feature type="chain" id="PRO_5007572685" evidence="1">
    <location>
        <begin position="20"/>
        <end position="158"/>
    </location>
</feature>
<feature type="signal peptide" evidence="1">
    <location>
        <begin position="1"/>
        <end position="19"/>
    </location>
</feature>
<evidence type="ECO:0000313" key="3">
    <source>
        <dbReference type="Proteomes" id="UP000075391"/>
    </source>
</evidence>
<protein>
    <submittedName>
        <fullName evidence="2">Uncharacterized protein</fullName>
    </submittedName>
</protein>
<dbReference type="Proteomes" id="UP000075391">
    <property type="component" value="Unassembled WGS sequence"/>
</dbReference>
<proteinExistence type="predicted"/>
<comment type="caution">
    <text evidence="2">The sequence shown here is derived from an EMBL/GenBank/DDBJ whole genome shotgun (WGS) entry which is preliminary data.</text>
</comment>
<dbReference type="AlphaFoldDB" id="A0A150WCB0"/>
<reference evidence="2 3" key="1">
    <citation type="submission" date="2016-03" db="EMBL/GenBank/DDBJ databases">
        <authorList>
            <person name="Ploux O."/>
        </authorList>
    </citation>
    <scope>NUCLEOTIDE SEQUENCE [LARGE SCALE GENOMIC DNA]</scope>
    <source>
        <strain evidence="2 3">BER2</strain>
    </source>
</reference>